<dbReference type="PANTHER" id="PTHR11360">
    <property type="entry name" value="MONOCARBOXYLATE TRANSPORTER"/>
    <property type="match status" value="1"/>
</dbReference>
<accession>A0A9Q1BW36</accession>
<reference evidence="2" key="1">
    <citation type="submission" date="2021-10" db="EMBL/GenBank/DDBJ databases">
        <title>Tropical sea cucumber genome reveals ecological adaptation and Cuvierian tubules defense mechanism.</title>
        <authorList>
            <person name="Chen T."/>
        </authorList>
    </citation>
    <scope>NUCLEOTIDE SEQUENCE</scope>
    <source>
        <strain evidence="2">Nanhai2018</strain>
        <tissue evidence="2">Muscle</tissue>
    </source>
</reference>
<gene>
    <name evidence="2" type="ORF">HOLleu_23961</name>
</gene>
<keyword evidence="3" id="KW-1185">Reference proteome</keyword>
<feature type="transmembrane region" description="Helical" evidence="1">
    <location>
        <begin position="180"/>
        <end position="203"/>
    </location>
</feature>
<dbReference type="InterPro" id="IPR050327">
    <property type="entry name" value="Proton-linked_MCT"/>
</dbReference>
<evidence type="ECO:0008006" key="4">
    <source>
        <dbReference type="Google" id="ProtNLM"/>
    </source>
</evidence>
<feature type="transmembrane region" description="Helical" evidence="1">
    <location>
        <begin position="89"/>
        <end position="112"/>
    </location>
</feature>
<sequence length="254" mass="27617">MPPAVEFLRGTYGLHGAFLILGAIMWNGAAVGMLLRPRKKSIARLKTENEDGHDSNKLLLENSSNGNANSCTDYENSFLGLSAITHHPLFGLSVIVHSLTNFNFVIWALYLVPYGISLGYHPQLAALLSTSGGAGGFIGKVLVIVVFHHGRMTQIISNAVPGIIYGIALAGYILCDNYDFLLIFSFMSGFSLAFADASTCAMIPRYICSRHLRPGIVLFYFCGGVFTQLGGIIAGIRFLHFFRSKTTFCPLSLP</sequence>
<dbReference type="Pfam" id="PF07690">
    <property type="entry name" value="MFS_1"/>
    <property type="match status" value="1"/>
</dbReference>
<comment type="caution">
    <text evidence="2">The sequence shown here is derived from an EMBL/GenBank/DDBJ whole genome shotgun (WGS) entry which is preliminary data.</text>
</comment>
<dbReference type="SUPFAM" id="SSF103473">
    <property type="entry name" value="MFS general substrate transporter"/>
    <property type="match status" value="1"/>
</dbReference>
<proteinExistence type="predicted"/>
<feature type="transmembrane region" description="Helical" evidence="1">
    <location>
        <begin position="155"/>
        <end position="174"/>
    </location>
</feature>
<keyword evidence="1" id="KW-0472">Membrane</keyword>
<dbReference type="OrthoDB" id="5667at2759"/>
<dbReference type="GO" id="GO:0008028">
    <property type="term" value="F:monocarboxylic acid transmembrane transporter activity"/>
    <property type="evidence" value="ECO:0007669"/>
    <property type="project" value="TreeGrafter"/>
</dbReference>
<keyword evidence="1" id="KW-1133">Transmembrane helix</keyword>
<dbReference type="InterPro" id="IPR036259">
    <property type="entry name" value="MFS_trans_sf"/>
</dbReference>
<dbReference type="Gene3D" id="1.20.1250.20">
    <property type="entry name" value="MFS general substrate transporter like domains"/>
    <property type="match status" value="1"/>
</dbReference>
<name>A0A9Q1BW36_HOLLE</name>
<evidence type="ECO:0000256" key="1">
    <source>
        <dbReference type="SAM" id="Phobius"/>
    </source>
</evidence>
<protein>
    <recommendedName>
        <fullName evidence="4">Monocarboxylate transporter</fullName>
    </recommendedName>
</protein>
<evidence type="ECO:0000313" key="2">
    <source>
        <dbReference type="EMBL" id="KAJ8033649.1"/>
    </source>
</evidence>
<keyword evidence="1" id="KW-0812">Transmembrane</keyword>
<dbReference type="AlphaFoldDB" id="A0A9Q1BW36"/>
<feature type="transmembrane region" description="Helical" evidence="1">
    <location>
        <begin position="12"/>
        <end position="35"/>
    </location>
</feature>
<feature type="transmembrane region" description="Helical" evidence="1">
    <location>
        <begin position="215"/>
        <end position="236"/>
    </location>
</feature>
<dbReference type="PANTHER" id="PTHR11360:SF303">
    <property type="entry name" value="MAJOR FACILITATOR SUPERFAMILY (MFS) PROFILE DOMAIN-CONTAINING PROTEIN"/>
    <property type="match status" value="1"/>
</dbReference>
<dbReference type="Proteomes" id="UP001152320">
    <property type="component" value="Chromosome 11"/>
</dbReference>
<organism evidence="2 3">
    <name type="scientific">Holothuria leucospilota</name>
    <name type="common">Black long sea cucumber</name>
    <name type="synonym">Mertensiothuria leucospilota</name>
    <dbReference type="NCBI Taxonomy" id="206669"/>
    <lineage>
        <taxon>Eukaryota</taxon>
        <taxon>Metazoa</taxon>
        <taxon>Echinodermata</taxon>
        <taxon>Eleutherozoa</taxon>
        <taxon>Echinozoa</taxon>
        <taxon>Holothuroidea</taxon>
        <taxon>Aspidochirotacea</taxon>
        <taxon>Aspidochirotida</taxon>
        <taxon>Holothuriidae</taxon>
        <taxon>Holothuria</taxon>
    </lineage>
</organism>
<dbReference type="EMBL" id="JAIZAY010000011">
    <property type="protein sequence ID" value="KAJ8033649.1"/>
    <property type="molecule type" value="Genomic_DNA"/>
</dbReference>
<feature type="transmembrane region" description="Helical" evidence="1">
    <location>
        <begin position="124"/>
        <end position="148"/>
    </location>
</feature>
<evidence type="ECO:0000313" key="3">
    <source>
        <dbReference type="Proteomes" id="UP001152320"/>
    </source>
</evidence>
<dbReference type="InterPro" id="IPR011701">
    <property type="entry name" value="MFS"/>
</dbReference>